<accession>A0ABR0A3S0</accession>
<dbReference type="EMBL" id="JAOYFB010000036">
    <property type="protein sequence ID" value="KAK4019792.1"/>
    <property type="molecule type" value="Genomic_DNA"/>
</dbReference>
<reference evidence="1 2" key="1">
    <citation type="journal article" date="2023" name="Nucleic Acids Res.">
        <title>The hologenome of Daphnia magna reveals possible DNA methylation and microbiome-mediated evolution of the host genome.</title>
        <authorList>
            <person name="Chaturvedi A."/>
            <person name="Li X."/>
            <person name="Dhandapani V."/>
            <person name="Marshall H."/>
            <person name="Kissane S."/>
            <person name="Cuenca-Cambronero M."/>
            <person name="Asole G."/>
            <person name="Calvet F."/>
            <person name="Ruiz-Romero M."/>
            <person name="Marangio P."/>
            <person name="Guigo R."/>
            <person name="Rago D."/>
            <person name="Mirbahai L."/>
            <person name="Eastwood N."/>
            <person name="Colbourne J.K."/>
            <person name="Zhou J."/>
            <person name="Mallon E."/>
            <person name="Orsini L."/>
        </authorList>
    </citation>
    <scope>NUCLEOTIDE SEQUENCE [LARGE SCALE GENOMIC DNA]</scope>
    <source>
        <strain evidence="1">LRV0_1</strain>
    </source>
</reference>
<proteinExistence type="predicted"/>
<sequence length="80" mass="9489">MPLRVNLNRVCDTAVFEELNWLFDDLIVQQFLVILRCVISLTCKDDPIDRISHLGALRPWNSERYIVYKLFPLQNGQQRK</sequence>
<organism evidence="1 2">
    <name type="scientific">Daphnia magna</name>
    <dbReference type="NCBI Taxonomy" id="35525"/>
    <lineage>
        <taxon>Eukaryota</taxon>
        <taxon>Metazoa</taxon>
        <taxon>Ecdysozoa</taxon>
        <taxon>Arthropoda</taxon>
        <taxon>Crustacea</taxon>
        <taxon>Branchiopoda</taxon>
        <taxon>Diplostraca</taxon>
        <taxon>Cladocera</taxon>
        <taxon>Anomopoda</taxon>
        <taxon>Daphniidae</taxon>
        <taxon>Daphnia</taxon>
    </lineage>
</organism>
<keyword evidence="2" id="KW-1185">Reference proteome</keyword>
<protein>
    <submittedName>
        <fullName evidence="1">Uncharacterized protein</fullName>
    </submittedName>
</protein>
<evidence type="ECO:0000313" key="1">
    <source>
        <dbReference type="EMBL" id="KAK4019792.1"/>
    </source>
</evidence>
<evidence type="ECO:0000313" key="2">
    <source>
        <dbReference type="Proteomes" id="UP001234178"/>
    </source>
</evidence>
<gene>
    <name evidence="1" type="ORF">OUZ56_001799</name>
</gene>
<comment type="caution">
    <text evidence="1">The sequence shown here is derived from an EMBL/GenBank/DDBJ whole genome shotgun (WGS) entry which is preliminary data.</text>
</comment>
<name>A0ABR0A3S0_9CRUS</name>
<dbReference type="Proteomes" id="UP001234178">
    <property type="component" value="Unassembled WGS sequence"/>
</dbReference>